<protein>
    <recommendedName>
        <fullName evidence="1">Stage 0 sporulation protein A homolog</fullName>
    </recommendedName>
</protein>
<evidence type="ECO:0000313" key="6">
    <source>
        <dbReference type="EMBL" id="MBN2953798.1"/>
    </source>
</evidence>
<dbReference type="PROSITE" id="PS50110">
    <property type="entry name" value="RESPONSE_REGULATORY"/>
    <property type="match status" value="1"/>
</dbReference>
<dbReference type="InterPro" id="IPR001789">
    <property type="entry name" value="Sig_transdc_resp-reg_receiver"/>
</dbReference>
<feature type="domain" description="HTH LytTR-type" evidence="5">
    <location>
        <begin position="148"/>
        <end position="239"/>
    </location>
</feature>
<feature type="modified residue" description="4-aspartylphosphate" evidence="3">
    <location>
        <position position="57"/>
    </location>
</feature>
<gene>
    <name evidence="6" type="ORF">JTJ23_09420</name>
</gene>
<dbReference type="InterPro" id="IPR046947">
    <property type="entry name" value="LytR-like"/>
</dbReference>
<evidence type="ECO:0000256" key="2">
    <source>
        <dbReference type="ARBA" id="ARBA00024867"/>
    </source>
</evidence>
<dbReference type="SMART" id="SM00448">
    <property type="entry name" value="REC"/>
    <property type="match status" value="1"/>
</dbReference>
<proteinExistence type="predicted"/>
<dbReference type="AlphaFoldDB" id="A0A938ZAF1"/>
<feature type="domain" description="Response regulatory" evidence="4">
    <location>
        <begin position="2"/>
        <end position="122"/>
    </location>
</feature>
<dbReference type="EMBL" id="JAFHBD010000038">
    <property type="protein sequence ID" value="MBN2953798.1"/>
    <property type="molecule type" value="Genomic_DNA"/>
</dbReference>
<dbReference type="Gene3D" id="3.40.50.2300">
    <property type="match status" value="1"/>
</dbReference>
<dbReference type="SUPFAM" id="SSF52172">
    <property type="entry name" value="CheY-like"/>
    <property type="match status" value="1"/>
</dbReference>
<dbReference type="InterPro" id="IPR011006">
    <property type="entry name" value="CheY-like_superfamily"/>
</dbReference>
<evidence type="ECO:0000256" key="3">
    <source>
        <dbReference type="PROSITE-ProRule" id="PRU00169"/>
    </source>
</evidence>
<evidence type="ECO:0000259" key="4">
    <source>
        <dbReference type="PROSITE" id="PS50110"/>
    </source>
</evidence>
<dbReference type="GO" id="GO:0003677">
    <property type="term" value="F:DNA binding"/>
    <property type="evidence" value="ECO:0007669"/>
    <property type="project" value="InterPro"/>
</dbReference>
<evidence type="ECO:0000256" key="1">
    <source>
        <dbReference type="ARBA" id="ARBA00018672"/>
    </source>
</evidence>
<accession>A0A938ZAF1</accession>
<dbReference type="PANTHER" id="PTHR37299">
    <property type="entry name" value="TRANSCRIPTIONAL REGULATOR-RELATED"/>
    <property type="match status" value="1"/>
</dbReference>
<comment type="function">
    <text evidence="2">May play the central regulatory role in sporulation. It may be an element of the effector pathway responsible for the activation of sporulation genes in response to nutritional stress. Spo0A may act in concert with spo0H (a sigma factor) to control the expression of some genes that are critical to the sporulation process.</text>
</comment>
<dbReference type="Gene3D" id="2.40.50.1020">
    <property type="entry name" value="LytTr DNA-binding domain"/>
    <property type="match status" value="1"/>
</dbReference>
<keyword evidence="3" id="KW-0597">Phosphoprotein</keyword>
<dbReference type="Proteomes" id="UP000737612">
    <property type="component" value="Unassembled WGS sequence"/>
</dbReference>
<comment type="caution">
    <text evidence="6">The sequence shown here is derived from an EMBL/GenBank/DDBJ whole genome shotgun (WGS) entry which is preliminary data.</text>
</comment>
<dbReference type="SMART" id="SM00850">
    <property type="entry name" value="LytTR"/>
    <property type="match status" value="1"/>
</dbReference>
<dbReference type="PANTHER" id="PTHR37299:SF1">
    <property type="entry name" value="STAGE 0 SPORULATION PROTEIN A HOMOLOG"/>
    <property type="match status" value="1"/>
</dbReference>
<evidence type="ECO:0000259" key="5">
    <source>
        <dbReference type="PROSITE" id="PS50930"/>
    </source>
</evidence>
<evidence type="ECO:0000313" key="7">
    <source>
        <dbReference type="Proteomes" id="UP000737612"/>
    </source>
</evidence>
<dbReference type="GO" id="GO:0000156">
    <property type="term" value="F:phosphorelay response regulator activity"/>
    <property type="evidence" value="ECO:0007669"/>
    <property type="project" value="InterPro"/>
</dbReference>
<dbReference type="InterPro" id="IPR007492">
    <property type="entry name" value="LytTR_DNA-bd_dom"/>
</dbReference>
<dbReference type="Pfam" id="PF04397">
    <property type="entry name" value="LytTR"/>
    <property type="match status" value="1"/>
</dbReference>
<sequence>MHFAIVEDTESDRKILHELILENCSRHGESADFSFFPSGEAFLEAFRPGLFSVVFMDIMLDRNGKNGMETAKELRKTALRLPIIFTTTESEFSLEGYEVHPLDYLLKPVDPSKLDWCLQELREFWAVPLSFEFPESSGQGTASSPRRVALDDFCYAEKSGHFLLIYTVGDNVFQTRLSLAELTALLPSTNRFFIAGKGLLLNFSQVKSIGKDGAVLMKDGSTVYCSRRKTKEVLEAYSSYLFEAIRKEF</sequence>
<reference evidence="6" key="1">
    <citation type="submission" date="2021-02" db="EMBL/GenBank/DDBJ databases">
        <title>Metagenome-assembled genomes from human diarrheal sample B26.</title>
        <authorList>
            <person name="Ateba T.P."/>
            <person name="Alayande K.A."/>
            <person name="Mwanza M."/>
        </authorList>
    </citation>
    <scope>NUCLEOTIDE SEQUENCE</scope>
    <source>
        <strain evidence="6">06WH</strain>
    </source>
</reference>
<dbReference type="Pfam" id="PF00072">
    <property type="entry name" value="Response_reg"/>
    <property type="match status" value="1"/>
</dbReference>
<organism evidence="6 7">
    <name type="scientific">Fusicatenibacter saccharivorans</name>
    <dbReference type="NCBI Taxonomy" id="1150298"/>
    <lineage>
        <taxon>Bacteria</taxon>
        <taxon>Bacillati</taxon>
        <taxon>Bacillota</taxon>
        <taxon>Clostridia</taxon>
        <taxon>Lachnospirales</taxon>
        <taxon>Lachnospiraceae</taxon>
        <taxon>Fusicatenibacter</taxon>
    </lineage>
</organism>
<name>A0A938ZAF1_9FIRM</name>
<dbReference type="PROSITE" id="PS50930">
    <property type="entry name" value="HTH_LYTTR"/>
    <property type="match status" value="1"/>
</dbReference>